<evidence type="ECO:0000313" key="3">
    <source>
        <dbReference type="Proteomes" id="UP000000939"/>
    </source>
</evidence>
<evidence type="ECO:0000256" key="1">
    <source>
        <dbReference type="SAM" id="Phobius"/>
    </source>
</evidence>
<keyword evidence="1" id="KW-0472">Membrane</keyword>
<accession>D5V6C8</accession>
<dbReference type="Proteomes" id="UP000000939">
    <property type="component" value="Chromosome"/>
</dbReference>
<feature type="transmembrane region" description="Helical" evidence="1">
    <location>
        <begin position="178"/>
        <end position="210"/>
    </location>
</feature>
<dbReference type="EMBL" id="CP001999">
    <property type="protein sequence ID" value="ADG94198.1"/>
    <property type="molecule type" value="Genomic_DNA"/>
</dbReference>
<reference evidence="2 3" key="1">
    <citation type="journal article" date="2010" name="Stand. Genomic Sci.">
        <title>Complete genome sequence of Arcobacter nitrofigilis type strain (CI).</title>
        <authorList>
            <person name="Pati A."/>
            <person name="Gronow S."/>
            <person name="Lapidus A."/>
            <person name="Copeland A."/>
            <person name="Glavina Del Rio T."/>
            <person name="Nolan M."/>
            <person name="Lucas S."/>
            <person name="Tice H."/>
            <person name="Cheng J.F."/>
            <person name="Han C."/>
            <person name="Chertkov O."/>
            <person name="Bruce D."/>
            <person name="Tapia R."/>
            <person name="Goodwin L."/>
            <person name="Pitluck S."/>
            <person name="Liolios K."/>
            <person name="Ivanova N."/>
            <person name="Mavromatis K."/>
            <person name="Chen A."/>
            <person name="Palaniappan K."/>
            <person name="Land M."/>
            <person name="Hauser L."/>
            <person name="Chang Y.J."/>
            <person name="Jeffries C.D."/>
            <person name="Detter J.C."/>
            <person name="Rohde M."/>
            <person name="Goker M."/>
            <person name="Bristow J."/>
            <person name="Eisen J.A."/>
            <person name="Markowitz V."/>
            <person name="Hugenholtz P."/>
            <person name="Klenk H.P."/>
            <person name="Kyrpides N.C."/>
        </authorList>
    </citation>
    <scope>NUCLEOTIDE SEQUENCE [LARGE SCALE GENOMIC DNA]</scope>
    <source>
        <strain evidence="3">ATCC 33309 / DSM 7299 / CCUG 15893 / LMG 7604 / NCTC 12251 / CI</strain>
    </source>
</reference>
<feature type="transmembrane region" description="Helical" evidence="1">
    <location>
        <begin position="344"/>
        <end position="361"/>
    </location>
</feature>
<feature type="transmembrane region" description="Helical" evidence="1">
    <location>
        <begin position="317"/>
        <end position="332"/>
    </location>
</feature>
<organism evidence="2 3">
    <name type="scientific">Arcobacter nitrofigilis (strain ATCC 33309 / DSM 7299 / CCUG 15893 / LMG 7604 / NCTC 12251 / CI)</name>
    <name type="common">Campylobacter nitrofigilis</name>
    <dbReference type="NCBI Taxonomy" id="572480"/>
    <lineage>
        <taxon>Bacteria</taxon>
        <taxon>Pseudomonadati</taxon>
        <taxon>Campylobacterota</taxon>
        <taxon>Epsilonproteobacteria</taxon>
        <taxon>Campylobacterales</taxon>
        <taxon>Arcobacteraceae</taxon>
        <taxon>Arcobacter</taxon>
    </lineage>
</organism>
<protein>
    <recommendedName>
        <fullName evidence="4">Glycosyltransferase RgtA/B/C/D-like domain-containing protein</fullName>
    </recommendedName>
</protein>
<gene>
    <name evidence="2" type="ordered locus">Arnit_2549</name>
</gene>
<dbReference type="STRING" id="572480.Arnit_2549"/>
<evidence type="ECO:0008006" key="4">
    <source>
        <dbReference type="Google" id="ProtNLM"/>
    </source>
</evidence>
<feature type="transmembrane region" description="Helical" evidence="1">
    <location>
        <begin position="288"/>
        <end position="310"/>
    </location>
</feature>
<feature type="transmembrane region" description="Helical" evidence="1">
    <location>
        <begin position="107"/>
        <end position="125"/>
    </location>
</feature>
<dbReference type="AlphaFoldDB" id="D5V6C8"/>
<dbReference type="OrthoDB" id="5540919at2"/>
<dbReference type="KEGG" id="ant:Arnit_2549"/>
<feature type="transmembrane region" description="Helical" evidence="1">
    <location>
        <begin position="263"/>
        <end position="282"/>
    </location>
</feature>
<feature type="transmembrane region" description="Helical" evidence="1">
    <location>
        <begin position="78"/>
        <end position="100"/>
    </location>
</feature>
<keyword evidence="1" id="KW-1133">Transmembrane helix</keyword>
<name>D5V6C8_ARCNC</name>
<keyword evidence="1" id="KW-0812">Transmembrane</keyword>
<evidence type="ECO:0000313" key="2">
    <source>
        <dbReference type="EMBL" id="ADG94198.1"/>
    </source>
</evidence>
<dbReference type="RefSeq" id="WP_013136343.1">
    <property type="nucleotide sequence ID" value="NC_014166.1"/>
</dbReference>
<feature type="transmembrane region" description="Helical" evidence="1">
    <location>
        <begin position="131"/>
        <end position="150"/>
    </location>
</feature>
<proteinExistence type="predicted"/>
<sequence length="496" mass="59391">MIDFLVYIFLILFFRVILLKKAQSKAVDQWYWLKYRDAVRAQKTCPPNLPEYLLEIKQWYPPFFGYFLAILPNNIFKYSIFLIQLISFFRLTLIIGFAYFLNMQFSIPLFFAIIFYISAPILVYYDNQINSRIFGAIILDILILLFWGYFEYHQFYLLIPIISFTTLLLFTHKMSHQLYFFLLVILSFFYLSIIPLLSYLFANIIAFLFFNYKNYFKAHIDIVKFWHRNRYKLGAHQFYESKLYGKDNFTYKNRLHGNGIKSIVKKFSLIIGMLPFTIFVMYNFQFNYFGIIILAMILFVLLTSFIDIFLCLGSGNLYTYNLVTILSYFMIYTNIDVNGFDNKILLFLVFMLTIISIFKFYKGINQVYDKDLEEAINMLNSSNVDRILAIPLTPSDQIVYRTGKKVFWGGHGYGFKILEPYYPVFNERLEITIKNWNLGAILLQKEYWIEFFDKVDNELFDILLENEKYIILSVKGFENKDLKPFWVKKMYKEMNE</sequence>
<keyword evidence="3" id="KW-1185">Reference proteome</keyword>
<dbReference type="HOGENOM" id="CLU_551768_0_0_7"/>
<dbReference type="eggNOG" id="ENOG5033ZW8">
    <property type="taxonomic scope" value="Bacteria"/>
</dbReference>